<protein>
    <recommendedName>
        <fullName evidence="4">Sur7 protein</fullName>
    </recommendedName>
</protein>
<keyword evidence="1" id="KW-1133">Transmembrane helix</keyword>
<evidence type="ECO:0000313" key="2">
    <source>
        <dbReference type="EMBL" id="KIN08203.1"/>
    </source>
</evidence>
<evidence type="ECO:0000256" key="1">
    <source>
        <dbReference type="SAM" id="Phobius"/>
    </source>
</evidence>
<dbReference type="InParanoid" id="A0A0C3E1M7"/>
<evidence type="ECO:0000313" key="3">
    <source>
        <dbReference type="Proteomes" id="UP000054321"/>
    </source>
</evidence>
<keyword evidence="1" id="KW-0472">Membrane</keyword>
<feature type="transmembrane region" description="Helical" evidence="1">
    <location>
        <begin position="188"/>
        <end position="210"/>
    </location>
</feature>
<dbReference type="Proteomes" id="UP000054321">
    <property type="component" value="Unassembled WGS sequence"/>
</dbReference>
<dbReference type="GO" id="GO:0005886">
    <property type="term" value="C:plasma membrane"/>
    <property type="evidence" value="ECO:0007669"/>
    <property type="project" value="InterPro"/>
</dbReference>
<accession>A0A0C3E1M7</accession>
<name>A0A0C3E1M7_OIDMZ</name>
<reference evidence="3" key="2">
    <citation type="submission" date="2015-01" db="EMBL/GenBank/DDBJ databases">
        <title>Evolutionary Origins and Diversification of the Mycorrhizal Mutualists.</title>
        <authorList>
            <consortium name="DOE Joint Genome Institute"/>
            <consortium name="Mycorrhizal Genomics Consortium"/>
            <person name="Kohler A."/>
            <person name="Kuo A."/>
            <person name="Nagy L.G."/>
            <person name="Floudas D."/>
            <person name="Copeland A."/>
            <person name="Barry K.W."/>
            <person name="Cichocki N."/>
            <person name="Veneault-Fourrey C."/>
            <person name="LaButti K."/>
            <person name="Lindquist E.A."/>
            <person name="Lipzen A."/>
            <person name="Lundell T."/>
            <person name="Morin E."/>
            <person name="Murat C."/>
            <person name="Riley R."/>
            <person name="Ohm R."/>
            <person name="Sun H."/>
            <person name="Tunlid A."/>
            <person name="Henrissat B."/>
            <person name="Grigoriev I.V."/>
            <person name="Hibbett D.S."/>
            <person name="Martin F."/>
        </authorList>
    </citation>
    <scope>NUCLEOTIDE SEQUENCE [LARGE SCALE GENOMIC DNA]</scope>
    <source>
        <strain evidence="3">Zn</strain>
    </source>
</reference>
<dbReference type="PANTHER" id="PTHR28019">
    <property type="entry name" value="CELL MEMBRANE PROTEIN YLR413W-RELATED"/>
    <property type="match status" value="1"/>
</dbReference>
<reference evidence="2 3" key="1">
    <citation type="submission" date="2014-04" db="EMBL/GenBank/DDBJ databases">
        <authorList>
            <consortium name="DOE Joint Genome Institute"/>
            <person name="Kuo A."/>
            <person name="Martino E."/>
            <person name="Perotto S."/>
            <person name="Kohler A."/>
            <person name="Nagy L.G."/>
            <person name="Floudas D."/>
            <person name="Copeland A."/>
            <person name="Barry K.W."/>
            <person name="Cichocki N."/>
            <person name="Veneault-Fourrey C."/>
            <person name="LaButti K."/>
            <person name="Lindquist E.A."/>
            <person name="Lipzen A."/>
            <person name="Lundell T."/>
            <person name="Morin E."/>
            <person name="Murat C."/>
            <person name="Sun H."/>
            <person name="Tunlid A."/>
            <person name="Henrissat B."/>
            <person name="Grigoriev I.V."/>
            <person name="Hibbett D.S."/>
            <person name="Martin F."/>
            <person name="Nordberg H.P."/>
            <person name="Cantor M.N."/>
            <person name="Hua S.X."/>
        </authorList>
    </citation>
    <scope>NUCLEOTIDE SEQUENCE [LARGE SCALE GENOMIC DNA]</scope>
    <source>
        <strain evidence="2 3">Zn</strain>
    </source>
</reference>
<dbReference type="HOGENOM" id="CLU_064532_0_0_1"/>
<dbReference type="GO" id="GO:0051285">
    <property type="term" value="C:cell cortex of cell tip"/>
    <property type="evidence" value="ECO:0007669"/>
    <property type="project" value="TreeGrafter"/>
</dbReference>
<feature type="transmembrane region" description="Helical" evidence="1">
    <location>
        <begin position="6"/>
        <end position="26"/>
    </location>
</feature>
<organism evidence="2 3">
    <name type="scientific">Oidiodendron maius (strain Zn)</name>
    <dbReference type="NCBI Taxonomy" id="913774"/>
    <lineage>
        <taxon>Eukaryota</taxon>
        <taxon>Fungi</taxon>
        <taxon>Dikarya</taxon>
        <taxon>Ascomycota</taxon>
        <taxon>Pezizomycotina</taxon>
        <taxon>Leotiomycetes</taxon>
        <taxon>Leotiomycetes incertae sedis</taxon>
        <taxon>Myxotrichaceae</taxon>
        <taxon>Oidiodendron</taxon>
    </lineage>
</organism>
<feature type="transmembrane region" description="Helical" evidence="1">
    <location>
        <begin position="267"/>
        <end position="287"/>
    </location>
</feature>
<dbReference type="AlphaFoldDB" id="A0A0C3E1M7"/>
<evidence type="ECO:0008006" key="4">
    <source>
        <dbReference type="Google" id="ProtNLM"/>
    </source>
</evidence>
<dbReference type="PANTHER" id="PTHR28019:SF7">
    <property type="entry name" value="SUR7 PROTEIN"/>
    <property type="match status" value="1"/>
</dbReference>
<dbReference type="InterPro" id="IPR052413">
    <property type="entry name" value="SUR7_domain"/>
</dbReference>
<dbReference type="Pfam" id="PF06687">
    <property type="entry name" value="SUR7"/>
    <property type="match status" value="1"/>
</dbReference>
<dbReference type="EMBL" id="KN832870">
    <property type="protein sequence ID" value="KIN08203.1"/>
    <property type="molecule type" value="Genomic_DNA"/>
</dbReference>
<dbReference type="OrthoDB" id="4159154at2759"/>
<feature type="transmembrane region" description="Helical" evidence="1">
    <location>
        <begin position="222"/>
        <end position="246"/>
    </location>
</feature>
<gene>
    <name evidence="2" type="ORF">OIDMADRAFT_100068</name>
</gene>
<dbReference type="InterPro" id="IPR009571">
    <property type="entry name" value="SUR7/Rim9-like_fungi"/>
</dbReference>
<proteinExistence type="predicted"/>
<keyword evidence="3" id="KW-1185">Reference proteome</keyword>
<sequence length="325" mass="35434">MHIPALFPMLGAIVAFVLSMLCLFAGSKPGFMEEYSVIMLNTSTVGESIISARVASDSTPSSALRSIIDSDAQNKIVSTNVEVSRDLNGIIGDDANKLASDLGIKQWYSMHMMDMCEGTYTPNATASSTKLNVTSCSNVTTMYHFNISEQISKELQTGKLHLDLSDIHWPSDIQNGLNDLGTALNALFALYAIGIAAAGVSIITAFIALFLHGSRFVSFGNWSLTCLSFFALLTASLIITIVQLKAVDLINKYGNSIGVYAYKGNKFLILTWVAVGIMLLTVAAWSVDYCLARKIKNREYTEKVGSGSWWQRRKKSDEASLRGHV</sequence>
<keyword evidence="1" id="KW-0812">Transmembrane</keyword>
<dbReference type="GO" id="GO:0031505">
    <property type="term" value="P:fungal-type cell wall organization"/>
    <property type="evidence" value="ECO:0007669"/>
    <property type="project" value="TreeGrafter"/>
</dbReference>